<organism evidence="8 9">
    <name type="scientific">Shewanella pealeana (strain ATCC 700345 / ANG-SQ1)</name>
    <dbReference type="NCBI Taxonomy" id="398579"/>
    <lineage>
        <taxon>Bacteria</taxon>
        <taxon>Pseudomonadati</taxon>
        <taxon>Pseudomonadota</taxon>
        <taxon>Gammaproteobacteria</taxon>
        <taxon>Alteromonadales</taxon>
        <taxon>Shewanellaceae</taxon>
        <taxon>Shewanella</taxon>
    </lineage>
</organism>
<feature type="transmembrane region" description="Helical" evidence="6">
    <location>
        <begin position="323"/>
        <end position="341"/>
    </location>
</feature>
<feature type="transmembrane region" description="Helical" evidence="6">
    <location>
        <begin position="772"/>
        <end position="793"/>
    </location>
</feature>
<dbReference type="Proteomes" id="UP000002608">
    <property type="component" value="Chromosome"/>
</dbReference>
<dbReference type="InterPro" id="IPR050545">
    <property type="entry name" value="Mycobact_MmpL"/>
</dbReference>
<dbReference type="AlphaFoldDB" id="A8H9H0"/>
<evidence type="ECO:0000313" key="8">
    <source>
        <dbReference type="EMBL" id="ABV89207.1"/>
    </source>
</evidence>
<dbReference type="KEGG" id="spl:Spea_3897"/>
<dbReference type="HOGENOM" id="CLU_017576_0_0_6"/>
<evidence type="ECO:0000259" key="7">
    <source>
        <dbReference type="Pfam" id="PF03176"/>
    </source>
</evidence>
<sequence length="804" mass="87362">MNSLLSRCLSQTSSKLRFALWLALIGITLMTGCMLWQNGAKVQSDILAMLPKVNESPMTQRAMAQVEQQLANRVYLGFVSDSQQAAIDAAKLTMKSLQRDNASAFVDISSADMAQAEALNSYYFKHRFQLLTEKQQRLLQQGQWQQLTQAALEKLYNAFSYANSSLLSHDPLLLYPDSLMALAPSQQLTVKQGVLLATVAPSASEPQPRFAAIVMAKGSDSAFNPKAQQSQLAALQTAFHSVNQQDADIEIIKAGALFHAAAATENAKQEVSSIGLLSLIGVITLVWLAFRSFMPLTIAVITVSTSLLFAVVMTTLLFGELHLLTLVFGTSLIGISIDYCFHYYCERLHHPSDSSEKVIQKIFAAITLALVTSVIAYSAIGIAPFPGMQQVAVFCASGLVGAYLTLLLAYPTLAARPLKEANTALNLASQYQAFMLNRALPTKPVTRLLLAVCSIGFIGIGISQLTANDDIRQLQHTPSDIQAEEDQLRTLLSGGTDNQFLLVTATSEERLLQQLTALEPILERAEQDKLLGNHLSLSRFLPSQQTQEQHYQLQAQIYLEHLDEIIATLGLDPDIKATLIAQYRDAHNKFITADSFLGHQAGVSFKPLWLSPQSDEDQGYGAIVLLGGIKQLDALAQLFAANSQVQLVDKVGDISTVMGHYRQLTLGLLALALLVAGIIFTFRFGAKLAAIVVAVPALSALLTLACLGITHNPLTLFHALALILVFGIGVDYSLFFAESKQQTRGVMMAVFMSAVSTLLAFGLLAFSQTPAINAFGLTLLLGISFTFLLSPFIQIFTRKSVNAN</sequence>
<dbReference type="PANTHER" id="PTHR33406">
    <property type="entry name" value="MEMBRANE PROTEIN MJ1562-RELATED"/>
    <property type="match status" value="1"/>
</dbReference>
<feature type="transmembrane region" description="Helical" evidence="6">
    <location>
        <begin position="689"/>
        <end position="710"/>
    </location>
</feature>
<dbReference type="EMBL" id="CP000851">
    <property type="protein sequence ID" value="ABV89207.1"/>
    <property type="molecule type" value="Genomic_DNA"/>
</dbReference>
<evidence type="ECO:0000256" key="4">
    <source>
        <dbReference type="ARBA" id="ARBA00022989"/>
    </source>
</evidence>
<dbReference type="OrthoDB" id="9780358at2"/>
<evidence type="ECO:0000256" key="3">
    <source>
        <dbReference type="ARBA" id="ARBA00022692"/>
    </source>
</evidence>
<evidence type="ECO:0000256" key="1">
    <source>
        <dbReference type="ARBA" id="ARBA00004651"/>
    </source>
</evidence>
<feature type="transmembrane region" description="Helical" evidence="6">
    <location>
        <begin position="391"/>
        <end position="410"/>
    </location>
</feature>
<keyword evidence="9" id="KW-1185">Reference proteome</keyword>
<name>A8H9H0_SHEPA</name>
<dbReference type="Pfam" id="PF03176">
    <property type="entry name" value="MMPL"/>
    <property type="match status" value="1"/>
</dbReference>
<dbReference type="PANTHER" id="PTHR33406:SF13">
    <property type="entry name" value="MEMBRANE PROTEIN YDFJ"/>
    <property type="match status" value="1"/>
</dbReference>
<feature type="transmembrane region" description="Helical" evidence="6">
    <location>
        <begin position="362"/>
        <end position="385"/>
    </location>
</feature>
<keyword evidence="4 6" id="KW-1133">Transmembrane helix</keyword>
<dbReference type="InterPro" id="IPR004869">
    <property type="entry name" value="MMPL_dom"/>
</dbReference>
<dbReference type="RefSeq" id="WP_012157088.1">
    <property type="nucleotide sequence ID" value="NC_009901.1"/>
</dbReference>
<feature type="transmembrane region" description="Helical" evidence="6">
    <location>
        <begin position="746"/>
        <end position="766"/>
    </location>
</feature>
<feature type="transmembrane region" description="Helical" evidence="6">
    <location>
        <begin position="297"/>
        <end position="317"/>
    </location>
</feature>
<evidence type="ECO:0000256" key="6">
    <source>
        <dbReference type="SAM" id="Phobius"/>
    </source>
</evidence>
<evidence type="ECO:0000256" key="5">
    <source>
        <dbReference type="ARBA" id="ARBA00023136"/>
    </source>
</evidence>
<keyword evidence="3 6" id="KW-0812">Transmembrane</keyword>
<gene>
    <name evidence="8" type="ordered locus">Spea_3897</name>
</gene>
<feature type="domain" description="Membrane transport protein MMPL" evidence="7">
    <location>
        <begin position="226"/>
        <end position="414"/>
    </location>
</feature>
<dbReference type="eggNOG" id="COG4258">
    <property type="taxonomic scope" value="Bacteria"/>
</dbReference>
<evidence type="ECO:0000256" key="2">
    <source>
        <dbReference type="ARBA" id="ARBA00022475"/>
    </source>
</evidence>
<comment type="subcellular location">
    <subcellularLocation>
        <location evidence="1">Cell membrane</location>
        <topology evidence="1">Multi-pass membrane protein</topology>
    </subcellularLocation>
</comment>
<proteinExistence type="predicted"/>
<feature type="transmembrane region" description="Helical" evidence="6">
    <location>
        <begin position="664"/>
        <end position="682"/>
    </location>
</feature>
<feature type="transmembrane region" description="Helical" evidence="6">
    <location>
        <begin position="20"/>
        <end position="37"/>
    </location>
</feature>
<feature type="transmembrane region" description="Helical" evidence="6">
    <location>
        <begin position="448"/>
        <end position="467"/>
    </location>
</feature>
<accession>A8H9H0</accession>
<dbReference type="Gene3D" id="1.20.1640.10">
    <property type="entry name" value="Multidrug efflux transporter AcrB transmembrane domain"/>
    <property type="match status" value="2"/>
</dbReference>
<keyword evidence="2" id="KW-1003">Cell membrane</keyword>
<protein>
    <recommendedName>
        <fullName evidence="7">Membrane transport protein MMPL domain-containing protein</fullName>
    </recommendedName>
</protein>
<feature type="transmembrane region" description="Helical" evidence="6">
    <location>
        <begin position="716"/>
        <end position="734"/>
    </location>
</feature>
<dbReference type="GO" id="GO:0005886">
    <property type="term" value="C:plasma membrane"/>
    <property type="evidence" value="ECO:0007669"/>
    <property type="project" value="UniProtKB-SubCell"/>
</dbReference>
<keyword evidence="5 6" id="KW-0472">Membrane</keyword>
<evidence type="ECO:0000313" key="9">
    <source>
        <dbReference type="Proteomes" id="UP000002608"/>
    </source>
</evidence>
<reference evidence="8 9" key="1">
    <citation type="submission" date="2007-10" db="EMBL/GenBank/DDBJ databases">
        <title>Complete sequence of Shewanella pealeana ATCC 700345.</title>
        <authorList>
            <consortium name="US DOE Joint Genome Institute"/>
            <person name="Copeland A."/>
            <person name="Lucas S."/>
            <person name="Lapidus A."/>
            <person name="Barry K."/>
            <person name="Glavina del Rio T."/>
            <person name="Dalin E."/>
            <person name="Tice H."/>
            <person name="Pitluck S."/>
            <person name="Chertkov O."/>
            <person name="Brettin T."/>
            <person name="Bruce D."/>
            <person name="Detter J.C."/>
            <person name="Han C."/>
            <person name="Schmutz J."/>
            <person name="Larimer F."/>
            <person name="Land M."/>
            <person name="Hauser L."/>
            <person name="Kyrpides N."/>
            <person name="Kim E."/>
            <person name="Zhao J.-S.Z."/>
            <person name="Manno D."/>
            <person name="Hawari J."/>
            <person name="Richardson P."/>
        </authorList>
    </citation>
    <scope>NUCLEOTIDE SEQUENCE [LARGE SCALE GENOMIC DNA]</scope>
    <source>
        <strain evidence="9">ATCC 700345 / ANG-SQ1</strain>
    </source>
</reference>
<dbReference type="SUPFAM" id="SSF82866">
    <property type="entry name" value="Multidrug efflux transporter AcrB transmembrane domain"/>
    <property type="match status" value="2"/>
</dbReference>
<dbReference type="STRING" id="398579.Spea_3897"/>
<dbReference type="PROSITE" id="PS51257">
    <property type="entry name" value="PROKAR_LIPOPROTEIN"/>
    <property type="match status" value="1"/>
</dbReference>
<feature type="transmembrane region" description="Helical" evidence="6">
    <location>
        <begin position="271"/>
        <end position="290"/>
    </location>
</feature>